<keyword evidence="2" id="KW-1185">Reference proteome</keyword>
<proteinExistence type="predicted"/>
<accession>A0A8J6Q5W1</accession>
<sequence length="237" mass="25547">MKKIAHILLMLVTMASLQNCEDTYLPPELNYITLDESSMNIVVNENSSLGTELKIYTSTNMKSDTTVELNITTTMASENYTVPTSVTIPANSNEATIPLTIADNSLSRSGETMSIAFDAPEGYYTGTSKVDLNISVLCPSDLAGSWTYTSGNGKTVTITETGDGTYTVSADNAFTTSYSFNITDSCSNLIVTGGYLEDEFDIPVSGTGTVSEDKNTITLSYTVDGYFTDRSMILTKN</sequence>
<gene>
    <name evidence="1" type="ORF">ICJ84_02555</name>
</gene>
<reference evidence="1" key="1">
    <citation type="journal article" date="2013" name="Int. J. Syst. Evol. Microbiol.">
        <title>Aestuariibaculum suncheonense gen. nov., sp. nov., a marine bacterium of the family Flavobacteriaceae isolated from a tidal flat and emended descriptions of the genera Gaetbulibacter and Tamlana.</title>
        <authorList>
            <person name="Jeong S.H."/>
            <person name="Park M.S."/>
            <person name="Jin H.M."/>
            <person name="Lee K."/>
            <person name="Park W."/>
            <person name="Jeon C.O."/>
        </authorList>
    </citation>
    <scope>NUCLEOTIDE SEQUENCE</scope>
    <source>
        <strain evidence="1">SC17</strain>
    </source>
</reference>
<dbReference type="AlphaFoldDB" id="A0A8J6Q5W1"/>
<name>A0A8J6Q5W1_9FLAO</name>
<dbReference type="RefSeq" id="WP_188214789.1">
    <property type="nucleotide sequence ID" value="NZ_BAABGH010000004.1"/>
</dbReference>
<evidence type="ECO:0000313" key="1">
    <source>
        <dbReference type="EMBL" id="MBD0834310.1"/>
    </source>
</evidence>
<reference evidence="1" key="2">
    <citation type="submission" date="2020-09" db="EMBL/GenBank/DDBJ databases">
        <authorList>
            <person name="Wu Z."/>
        </authorList>
    </citation>
    <scope>NUCLEOTIDE SEQUENCE</scope>
    <source>
        <strain evidence="1">SC17</strain>
    </source>
</reference>
<dbReference type="SUPFAM" id="SSF141072">
    <property type="entry name" value="CalX-like"/>
    <property type="match status" value="1"/>
</dbReference>
<dbReference type="InterPro" id="IPR038081">
    <property type="entry name" value="CalX-like_sf"/>
</dbReference>
<evidence type="ECO:0000313" key="2">
    <source>
        <dbReference type="Proteomes" id="UP000602057"/>
    </source>
</evidence>
<evidence type="ECO:0008006" key="3">
    <source>
        <dbReference type="Google" id="ProtNLM"/>
    </source>
</evidence>
<comment type="caution">
    <text evidence="1">The sequence shown here is derived from an EMBL/GenBank/DDBJ whole genome shotgun (WGS) entry which is preliminary data.</text>
</comment>
<organism evidence="1 2">
    <name type="scientific">Aestuariibaculum suncheonense</name>
    <dbReference type="NCBI Taxonomy" id="1028745"/>
    <lineage>
        <taxon>Bacteria</taxon>
        <taxon>Pseudomonadati</taxon>
        <taxon>Bacteroidota</taxon>
        <taxon>Flavobacteriia</taxon>
        <taxon>Flavobacteriales</taxon>
        <taxon>Flavobacteriaceae</taxon>
    </lineage>
</organism>
<dbReference type="EMBL" id="JACVXC010000001">
    <property type="protein sequence ID" value="MBD0834310.1"/>
    <property type="molecule type" value="Genomic_DNA"/>
</dbReference>
<protein>
    <recommendedName>
        <fullName evidence="3">Calx-beta domain-containing protein</fullName>
    </recommendedName>
</protein>
<dbReference type="Proteomes" id="UP000602057">
    <property type="component" value="Unassembled WGS sequence"/>
</dbReference>